<protein>
    <submittedName>
        <fullName evidence="1">Uncharacterized protein</fullName>
    </submittedName>
</protein>
<comment type="caution">
    <text evidence="1">The sequence shown here is derived from an EMBL/GenBank/DDBJ whole genome shotgun (WGS) entry which is preliminary data.</text>
</comment>
<evidence type="ECO:0000313" key="1">
    <source>
        <dbReference type="EMBL" id="KAI2392941.1"/>
    </source>
</evidence>
<accession>A0ACB8V575</accession>
<organism evidence="1">
    <name type="scientific">Ophidiomyces ophidiicola</name>
    <dbReference type="NCBI Taxonomy" id="1387563"/>
    <lineage>
        <taxon>Eukaryota</taxon>
        <taxon>Fungi</taxon>
        <taxon>Dikarya</taxon>
        <taxon>Ascomycota</taxon>
        <taxon>Pezizomycotina</taxon>
        <taxon>Eurotiomycetes</taxon>
        <taxon>Eurotiomycetidae</taxon>
        <taxon>Onygenales</taxon>
        <taxon>Onygenaceae</taxon>
        <taxon>Ophidiomyces</taxon>
    </lineage>
</organism>
<proteinExistence type="predicted"/>
<gene>
    <name evidence="1" type="ORF">LOY88_000407</name>
</gene>
<dbReference type="EMBL" id="JALBCA010000004">
    <property type="protein sequence ID" value="KAI2392941.1"/>
    <property type="molecule type" value="Genomic_DNA"/>
</dbReference>
<sequence>MVNTNLSFMESGGYSMCIRSGGTTLDKYPAKQHARRVAARLRATKGLVYLMGQQTRLLEDSDQALPFRQRRYFFYLSGVDEPDCHLTYDIGSDILTLYVPDFRLRRAIWTGPTLGRKQALSSIRYDISDVRYASQLGDDVLNWADGHVAEAVIYVIHSNQTPGARPANVRFDDDSLVPAMDMCREIKDEHEIGLIRRANDISTSAHTEILLNVHSMQNEAEIEGKFLNSCVSQHAKYQAYEIIAASGENAAILHYTKNNQPLKGRQLVCLDAGAEWNCYASDITRTFPTRPRWPSSEALDIYTLVECMQESCISSIKEGVRYLDLHVLAHRIAIEGLVNLGILKGGSPEEILNSGVSRVFFPHGLGHHVGLEVHDVSSKPLMALEGEYYQGVSLAGCRSPCTLSAPYLKPGMVVTVEPGIYFSELAIEDAKGKPLSKYIDMEVLEKYMPVGGVRIEDDILVTKHGFENLTKAPKGKAMMETIRKGIEQSLE</sequence>
<reference evidence="1" key="1">
    <citation type="journal article" date="2022" name="bioRxiv">
        <title>Population genetic analysis of Ophidiomyces ophidiicola, the causative agent of snake fungal disease, indicates recent introductions to the USA.</title>
        <authorList>
            <person name="Ladner J.T."/>
            <person name="Palmer J.M."/>
            <person name="Ettinger C.L."/>
            <person name="Stajich J.E."/>
            <person name="Farrell T.M."/>
            <person name="Glorioso B.M."/>
            <person name="Lawson B."/>
            <person name="Price S.J."/>
            <person name="Stengle A.G."/>
            <person name="Grear D.A."/>
            <person name="Lorch J.M."/>
        </authorList>
    </citation>
    <scope>NUCLEOTIDE SEQUENCE</scope>
    <source>
        <strain evidence="1">NWHC 24266-5</strain>
    </source>
</reference>
<name>A0ACB8V575_9EURO</name>